<protein>
    <submittedName>
        <fullName evidence="2">Uncharacterized protein</fullName>
    </submittedName>
</protein>
<comment type="caution">
    <text evidence="2">The sequence shown here is derived from an EMBL/GenBank/DDBJ whole genome shotgun (WGS) entry which is preliminary data.</text>
</comment>
<keyword evidence="3" id="KW-1185">Reference proteome</keyword>
<dbReference type="Proteomes" id="UP000319143">
    <property type="component" value="Unassembled WGS sequence"/>
</dbReference>
<sequence length="173" mass="19766">MWRDKSGQGSFRCWVERVVSLTAQDQITNYRGGEKTPAVSQRAMGLRPIIPECHSSGCWPQHFRVFCPSSPYHRQNASRSIWILPENHPARSSASPQENLALTEIKAAEDHRRRKWNTFELICVQHLVPFPTANSLRSILQFDPFIATIRFVGPDRGQSGRGSSPYSRPRRSH</sequence>
<gene>
    <name evidence="2" type="ORF">Poly41_32650</name>
</gene>
<dbReference type="AlphaFoldDB" id="A0A5C6DK73"/>
<organism evidence="2 3">
    <name type="scientific">Novipirellula artificiosorum</name>
    <dbReference type="NCBI Taxonomy" id="2528016"/>
    <lineage>
        <taxon>Bacteria</taxon>
        <taxon>Pseudomonadati</taxon>
        <taxon>Planctomycetota</taxon>
        <taxon>Planctomycetia</taxon>
        <taxon>Pirellulales</taxon>
        <taxon>Pirellulaceae</taxon>
        <taxon>Novipirellula</taxon>
    </lineage>
</organism>
<name>A0A5C6DK73_9BACT</name>
<evidence type="ECO:0000313" key="2">
    <source>
        <dbReference type="EMBL" id="TWU37138.1"/>
    </source>
</evidence>
<dbReference type="EMBL" id="SJPV01000005">
    <property type="protein sequence ID" value="TWU37138.1"/>
    <property type="molecule type" value="Genomic_DNA"/>
</dbReference>
<evidence type="ECO:0000313" key="3">
    <source>
        <dbReference type="Proteomes" id="UP000319143"/>
    </source>
</evidence>
<proteinExistence type="predicted"/>
<feature type="region of interest" description="Disordered" evidence="1">
    <location>
        <begin position="153"/>
        <end position="173"/>
    </location>
</feature>
<evidence type="ECO:0000256" key="1">
    <source>
        <dbReference type="SAM" id="MobiDB-lite"/>
    </source>
</evidence>
<reference evidence="2 3" key="1">
    <citation type="submission" date="2019-02" db="EMBL/GenBank/DDBJ databases">
        <title>Deep-cultivation of Planctomycetes and their phenomic and genomic characterization uncovers novel biology.</title>
        <authorList>
            <person name="Wiegand S."/>
            <person name="Jogler M."/>
            <person name="Boedeker C."/>
            <person name="Pinto D."/>
            <person name="Vollmers J."/>
            <person name="Rivas-Marin E."/>
            <person name="Kohn T."/>
            <person name="Peeters S.H."/>
            <person name="Heuer A."/>
            <person name="Rast P."/>
            <person name="Oberbeckmann S."/>
            <person name="Bunk B."/>
            <person name="Jeske O."/>
            <person name="Meyerdierks A."/>
            <person name="Storesund J.E."/>
            <person name="Kallscheuer N."/>
            <person name="Luecker S."/>
            <person name="Lage O.M."/>
            <person name="Pohl T."/>
            <person name="Merkel B.J."/>
            <person name="Hornburger P."/>
            <person name="Mueller R.-W."/>
            <person name="Bruemmer F."/>
            <person name="Labrenz M."/>
            <person name="Spormann A.M."/>
            <person name="Op Den Camp H."/>
            <person name="Overmann J."/>
            <person name="Amann R."/>
            <person name="Jetten M.S.M."/>
            <person name="Mascher T."/>
            <person name="Medema M.H."/>
            <person name="Devos D.P."/>
            <person name="Kaster A.-K."/>
            <person name="Ovreas L."/>
            <person name="Rohde M."/>
            <person name="Galperin M.Y."/>
            <person name="Jogler C."/>
        </authorList>
    </citation>
    <scope>NUCLEOTIDE SEQUENCE [LARGE SCALE GENOMIC DNA]</scope>
    <source>
        <strain evidence="2 3">Poly41</strain>
    </source>
</reference>
<accession>A0A5C6DK73</accession>